<gene>
    <name evidence="1" type="ORF">IEQ34_022871</name>
</gene>
<proteinExistence type="predicted"/>
<protein>
    <submittedName>
        <fullName evidence="1">Uncharacterized protein</fullName>
    </submittedName>
</protein>
<dbReference type="AlphaFoldDB" id="A0AAV7FYB5"/>
<comment type="caution">
    <text evidence="1">The sequence shown here is derived from an EMBL/GenBank/DDBJ whole genome shotgun (WGS) entry which is preliminary data.</text>
</comment>
<name>A0AAV7FYB5_DENCH</name>
<accession>A0AAV7FYB5</accession>
<dbReference type="EMBL" id="JAGFBR010000019">
    <property type="protein sequence ID" value="KAH0449071.1"/>
    <property type="molecule type" value="Genomic_DNA"/>
</dbReference>
<organism evidence="1 2">
    <name type="scientific">Dendrobium chrysotoxum</name>
    <name type="common">Orchid</name>
    <dbReference type="NCBI Taxonomy" id="161865"/>
    <lineage>
        <taxon>Eukaryota</taxon>
        <taxon>Viridiplantae</taxon>
        <taxon>Streptophyta</taxon>
        <taxon>Embryophyta</taxon>
        <taxon>Tracheophyta</taxon>
        <taxon>Spermatophyta</taxon>
        <taxon>Magnoliopsida</taxon>
        <taxon>Liliopsida</taxon>
        <taxon>Asparagales</taxon>
        <taxon>Orchidaceae</taxon>
        <taxon>Epidendroideae</taxon>
        <taxon>Malaxideae</taxon>
        <taxon>Dendrobiinae</taxon>
        <taxon>Dendrobium</taxon>
    </lineage>
</organism>
<evidence type="ECO:0000313" key="1">
    <source>
        <dbReference type="EMBL" id="KAH0449071.1"/>
    </source>
</evidence>
<sequence length="64" mass="7676">MRDFKFLLRELICTETFLFYNGDMVEFNLTMKLKKKIVNLAGLEEDECLQLLNHSCICWCKEPR</sequence>
<evidence type="ECO:0000313" key="2">
    <source>
        <dbReference type="Proteomes" id="UP000775213"/>
    </source>
</evidence>
<keyword evidence="2" id="KW-1185">Reference proteome</keyword>
<dbReference type="Proteomes" id="UP000775213">
    <property type="component" value="Unassembled WGS sequence"/>
</dbReference>
<reference evidence="1 2" key="1">
    <citation type="journal article" date="2021" name="Hortic Res">
        <title>Chromosome-scale assembly of the Dendrobium chrysotoxum genome enhances the understanding of orchid evolution.</title>
        <authorList>
            <person name="Zhang Y."/>
            <person name="Zhang G.Q."/>
            <person name="Zhang D."/>
            <person name="Liu X.D."/>
            <person name="Xu X.Y."/>
            <person name="Sun W.H."/>
            <person name="Yu X."/>
            <person name="Zhu X."/>
            <person name="Wang Z.W."/>
            <person name="Zhao X."/>
            <person name="Zhong W.Y."/>
            <person name="Chen H."/>
            <person name="Yin W.L."/>
            <person name="Huang T."/>
            <person name="Niu S.C."/>
            <person name="Liu Z.J."/>
        </authorList>
    </citation>
    <scope>NUCLEOTIDE SEQUENCE [LARGE SCALE GENOMIC DNA]</scope>
    <source>
        <strain evidence="1">Lindl</strain>
    </source>
</reference>